<dbReference type="Gene3D" id="2.60.40.4390">
    <property type="match status" value="1"/>
</dbReference>
<dbReference type="GO" id="GO:0005576">
    <property type="term" value="C:extracellular region"/>
    <property type="evidence" value="ECO:0007669"/>
    <property type="project" value="UniProtKB-SubCell"/>
</dbReference>
<feature type="domain" description="Flagellin C-terminal" evidence="7">
    <location>
        <begin position="344"/>
        <end position="429"/>
    </location>
</feature>
<dbReference type="PANTHER" id="PTHR42792">
    <property type="entry name" value="FLAGELLIN"/>
    <property type="match status" value="1"/>
</dbReference>
<accession>W0HN10</accession>
<dbReference type="EMBL" id="CP006569">
    <property type="protein sequence ID" value="AHF75276.1"/>
    <property type="molecule type" value="Genomic_DNA"/>
</dbReference>
<dbReference type="OrthoDB" id="9796789at2"/>
<dbReference type="PATRIC" id="fig|1239307.3.peg.169"/>
<dbReference type="InterPro" id="IPR046358">
    <property type="entry name" value="Flagellin_C"/>
</dbReference>
<organism evidence="8 9">
    <name type="scientific">Sodalis praecaptivus</name>
    <dbReference type="NCBI Taxonomy" id="1239307"/>
    <lineage>
        <taxon>Bacteria</taxon>
        <taxon>Pseudomonadati</taxon>
        <taxon>Pseudomonadota</taxon>
        <taxon>Gammaproteobacteria</taxon>
        <taxon>Enterobacterales</taxon>
        <taxon>Bruguierivoracaceae</taxon>
        <taxon>Sodalis</taxon>
    </lineage>
</organism>
<evidence type="ECO:0000256" key="2">
    <source>
        <dbReference type="ARBA" id="ARBA00005709"/>
    </source>
</evidence>
<evidence type="ECO:0000313" key="9">
    <source>
        <dbReference type="Proteomes" id="UP000019028"/>
    </source>
</evidence>
<dbReference type="GO" id="GO:0009288">
    <property type="term" value="C:bacterial-type flagellum"/>
    <property type="evidence" value="ECO:0007669"/>
    <property type="project" value="UniProtKB-SubCell"/>
</dbReference>
<proteinExistence type="inferred from homology"/>
<dbReference type="HOGENOM" id="CLU_011142_7_2_6"/>
<keyword evidence="8" id="KW-0282">Flagellum</keyword>
<reference evidence="8 9" key="1">
    <citation type="journal article" date="2014" name="Genome Biol. Evol.">
        <title>Genome degeneration and adaptation in a nascent stage of symbiosis.</title>
        <authorList>
            <person name="Oakeson K.F."/>
            <person name="Gil R."/>
            <person name="Clayton A.L."/>
            <person name="Dunn D.M."/>
            <person name="von Niederhausern A.C."/>
            <person name="Hamil C."/>
            <person name="Aoyagi A."/>
            <person name="Duval B."/>
            <person name="Baca A."/>
            <person name="Silva F.J."/>
            <person name="Vallier A."/>
            <person name="Jackson D.G."/>
            <person name="Latorre A."/>
            <person name="Weiss R.B."/>
            <person name="Heddi A."/>
            <person name="Moya A."/>
            <person name="Dale C."/>
        </authorList>
    </citation>
    <scope>NUCLEOTIDE SEQUENCE [LARGE SCALE GENOMIC DNA]</scope>
    <source>
        <strain evidence="8 9">HS1</strain>
    </source>
</reference>
<dbReference type="PANTHER" id="PTHR42792:SF2">
    <property type="entry name" value="FLAGELLIN"/>
    <property type="match status" value="1"/>
</dbReference>
<dbReference type="InterPro" id="IPR001492">
    <property type="entry name" value="Flagellin"/>
</dbReference>
<dbReference type="Gene3D" id="6.10.10.10">
    <property type="entry name" value="Flagellar export chaperone, C-terminal domain"/>
    <property type="match status" value="1"/>
</dbReference>
<evidence type="ECO:0000256" key="1">
    <source>
        <dbReference type="ARBA" id="ARBA00002270"/>
    </source>
</evidence>
<evidence type="ECO:0000256" key="3">
    <source>
        <dbReference type="ARBA" id="ARBA00022525"/>
    </source>
</evidence>
<sequence>MSQVINTNILSMAAQNNLNKSQASLGSAIQRLSSGWRINSAKDDAAGQAIANRFTSLINGLTQASRNANDGISVAQTAEGAINEINENLHAIRRLTVQVKSTATISEADKKSIQNEIGKRLDEIDRIAAQTEFNGVRILSKNQNLSIQVGANDGETVDIELKQLDTKELGIDTFSVVQVIKSSDIKTEQTNNVDSWAKPTIDYTGTAADKINIDGKVYSKDAQYYVKKSGTEEYYKAEVDNSVPGNTKLTYTAAAATKVAGEPAKGVAPSPQGVKTGTTSVTPPADMTVHACQDNSVQSGYVLKGMDNGEPVYYSASIDAKGKVTQGEKIEVSEEGKAATHNPLENLDKAIAKVDEVRGSLGATQNRLSSVINSLSTTVTNLSQSRSNILDADFAIEVSNMNRANILQQAGTAVLAQANSVPQGILSLLR</sequence>
<dbReference type="RefSeq" id="WP_025420426.1">
    <property type="nucleotide sequence ID" value="NZ_CP006569.1"/>
</dbReference>
<keyword evidence="8" id="KW-0969">Cilium</keyword>
<evidence type="ECO:0000256" key="5">
    <source>
        <dbReference type="RuleBase" id="RU362073"/>
    </source>
</evidence>
<comment type="subcellular location">
    <subcellularLocation>
        <location evidence="5">Secreted</location>
    </subcellularLocation>
    <subcellularLocation>
        <location evidence="5">Bacterial flagellum</location>
    </subcellularLocation>
</comment>
<comment type="similarity">
    <text evidence="2 5">Belongs to the bacterial flagellin family.</text>
</comment>
<dbReference type="GO" id="GO:0005198">
    <property type="term" value="F:structural molecule activity"/>
    <property type="evidence" value="ECO:0007669"/>
    <property type="project" value="UniProtKB-UniRule"/>
</dbReference>
<dbReference type="InterPro" id="IPR042187">
    <property type="entry name" value="Flagellin_C_sub2"/>
</dbReference>
<dbReference type="PRINTS" id="PR00207">
    <property type="entry name" value="FLAGELLIN"/>
</dbReference>
<dbReference type="AlphaFoldDB" id="W0HN10"/>
<dbReference type="Pfam" id="PF00700">
    <property type="entry name" value="Flagellin_C"/>
    <property type="match status" value="1"/>
</dbReference>
<gene>
    <name evidence="8" type="primary">fliC1</name>
    <name evidence="8" type="ORF">Sant_0160</name>
</gene>
<keyword evidence="3 5" id="KW-0964">Secreted</keyword>
<dbReference type="Pfam" id="PF00669">
    <property type="entry name" value="Flagellin_N"/>
    <property type="match status" value="1"/>
</dbReference>
<dbReference type="InterPro" id="IPR001029">
    <property type="entry name" value="Flagellin_N"/>
</dbReference>
<dbReference type="Gene3D" id="1.20.1330.10">
    <property type="entry name" value="f41 fragment of flagellin, N-terminal domain"/>
    <property type="match status" value="1"/>
</dbReference>
<keyword evidence="9" id="KW-1185">Reference proteome</keyword>
<dbReference type="Gene3D" id="6.10.280.190">
    <property type="match status" value="1"/>
</dbReference>
<keyword evidence="4 5" id="KW-0975">Bacterial flagellum</keyword>
<comment type="function">
    <text evidence="1 5">Flagellin is the subunit protein which polymerizes to form the filaments of bacterial flagella.</text>
</comment>
<dbReference type="SUPFAM" id="SSF64518">
    <property type="entry name" value="Phase 1 flagellin"/>
    <property type="match status" value="1"/>
</dbReference>
<evidence type="ECO:0000259" key="7">
    <source>
        <dbReference type="Pfam" id="PF00700"/>
    </source>
</evidence>
<evidence type="ECO:0000259" key="6">
    <source>
        <dbReference type="Pfam" id="PF00669"/>
    </source>
</evidence>
<feature type="domain" description="Flagellin N-terminal" evidence="6">
    <location>
        <begin position="5"/>
        <end position="143"/>
    </location>
</feature>
<protein>
    <recommendedName>
        <fullName evidence="5">Flagellin</fullName>
    </recommendedName>
</protein>
<name>W0HN10_9GAMM</name>
<dbReference type="KEGG" id="sod:Sant_0160"/>
<keyword evidence="8" id="KW-0966">Cell projection</keyword>
<evidence type="ECO:0000256" key="4">
    <source>
        <dbReference type="ARBA" id="ARBA00023143"/>
    </source>
</evidence>
<dbReference type="Proteomes" id="UP000019028">
    <property type="component" value="Chromosome"/>
</dbReference>
<dbReference type="NCBIfam" id="NF005294">
    <property type="entry name" value="PRK06819.1"/>
    <property type="match status" value="1"/>
</dbReference>
<evidence type="ECO:0000313" key="8">
    <source>
        <dbReference type="EMBL" id="AHF75276.1"/>
    </source>
</evidence>